<evidence type="ECO:0000313" key="1">
    <source>
        <dbReference type="EMBL" id="PJF19758.1"/>
    </source>
</evidence>
<keyword evidence="2" id="KW-1185">Reference proteome</keyword>
<evidence type="ECO:0000313" key="2">
    <source>
        <dbReference type="Proteomes" id="UP000240830"/>
    </source>
</evidence>
<comment type="caution">
    <text evidence="1">The sequence shown here is derived from an EMBL/GenBank/DDBJ whole genome shotgun (WGS) entry which is preliminary data.</text>
</comment>
<dbReference type="OrthoDB" id="2110229at2759"/>
<name>A0A2H9TPS1_9FUNG</name>
<gene>
    <name evidence="1" type="ORF">PSACC_00425</name>
</gene>
<organism evidence="1 2">
    <name type="scientific">Paramicrosporidium saccamoebae</name>
    <dbReference type="NCBI Taxonomy" id="1246581"/>
    <lineage>
        <taxon>Eukaryota</taxon>
        <taxon>Fungi</taxon>
        <taxon>Fungi incertae sedis</taxon>
        <taxon>Cryptomycota</taxon>
        <taxon>Cryptomycota incertae sedis</taxon>
        <taxon>Paramicrosporidium</taxon>
    </lineage>
</organism>
<dbReference type="Proteomes" id="UP000240830">
    <property type="component" value="Unassembled WGS sequence"/>
</dbReference>
<protein>
    <submittedName>
        <fullName evidence="1">Uncharacterized protein</fullName>
    </submittedName>
</protein>
<dbReference type="AlphaFoldDB" id="A0A2H9TPS1"/>
<dbReference type="EMBL" id="MTSL01000041">
    <property type="protein sequence ID" value="PJF19758.1"/>
    <property type="molecule type" value="Genomic_DNA"/>
</dbReference>
<accession>A0A2H9TPS1</accession>
<proteinExistence type="predicted"/>
<reference evidence="1 2" key="1">
    <citation type="submission" date="2016-10" db="EMBL/GenBank/DDBJ databases">
        <title>The genome of Paramicrosporidium saccamoebae is the missing link in understanding Cryptomycota and Microsporidia evolution.</title>
        <authorList>
            <person name="Quandt C.A."/>
            <person name="Beaudet D."/>
            <person name="Corsaro D."/>
            <person name="Michel R."/>
            <person name="Corradi N."/>
            <person name="James T."/>
        </authorList>
    </citation>
    <scope>NUCLEOTIDE SEQUENCE [LARGE SCALE GENOMIC DNA]</scope>
    <source>
        <strain evidence="1 2">KSL3</strain>
    </source>
</reference>
<sequence>MPRRYILYLEPNGSNPLLQLIKDFFELSKGIGLNEAQQYRPHCSITGFFEATTNPQGEFDPIEAFCRLIDHELSRSHLHVGLGGIELDPKGKANSPRQIPSVRLTLATEGVREIAALLKDKMSNYDVHIRPKLVDHISLAYIANFPQREHSEGIYQFCSSMTNSKADSVHYDPQAYLEAARLHFKDGLVESNEWNLVLHEEEHSTSMNEPHKFHSVRTWNLKSLLSKAYPDR</sequence>